<feature type="domain" description="Immunoglobulin V-set" evidence="5">
    <location>
        <begin position="32"/>
        <end position="123"/>
    </location>
</feature>
<dbReference type="Gene3D" id="2.60.40.10">
    <property type="entry name" value="Immunoglobulins"/>
    <property type="match status" value="1"/>
</dbReference>
<evidence type="ECO:0000313" key="6">
    <source>
        <dbReference type="Ensembl" id="ENSTRUP00000062474.1"/>
    </source>
</evidence>
<evidence type="ECO:0000256" key="1">
    <source>
        <dbReference type="ARBA" id="ARBA00004370"/>
    </source>
</evidence>
<dbReference type="SUPFAM" id="SSF48726">
    <property type="entry name" value="Immunoglobulin"/>
    <property type="match status" value="1"/>
</dbReference>
<dbReference type="Ensembl" id="ENSTRUT00000075520.1">
    <property type="protein sequence ID" value="ENSTRUP00000062474.1"/>
    <property type="gene ID" value="ENSTRUG00000027015.1"/>
</dbReference>
<dbReference type="InterPro" id="IPR036179">
    <property type="entry name" value="Ig-like_dom_sf"/>
</dbReference>
<evidence type="ECO:0000259" key="5">
    <source>
        <dbReference type="Pfam" id="PF07686"/>
    </source>
</evidence>
<sequence length="202" mass="21692">MSLLVRGLDNCALLNIGAESIPFTKVNLRNRQRVTGHAGEDVSFRCSGNWTTENSSEHLNVFFCKGMCSRENTIIQSPGTTAAVVRMGRYSLQPIRGDGALEVNITKLKPADAGRYYCGVGDAVIVLYQEVNLKICISHPLFHVKASTVPPGSAALTSTTLQAAANTDSNLFLPTAEPSPFTQPTARGKTNPRAAARLSGWV</sequence>
<dbReference type="GeneTree" id="ENSGT00940000177455"/>
<evidence type="ECO:0000256" key="2">
    <source>
        <dbReference type="ARBA" id="ARBA00022692"/>
    </source>
</evidence>
<comment type="subcellular location">
    <subcellularLocation>
        <location evidence="1">Membrane</location>
    </subcellularLocation>
</comment>
<dbReference type="InterPro" id="IPR050671">
    <property type="entry name" value="CD300_family_receptors"/>
</dbReference>
<reference evidence="6" key="3">
    <citation type="submission" date="2025-09" db="UniProtKB">
        <authorList>
            <consortium name="Ensembl"/>
        </authorList>
    </citation>
    <scope>IDENTIFICATION</scope>
</reference>
<dbReference type="AlphaFoldDB" id="A0A674MNB2"/>
<evidence type="ECO:0000313" key="7">
    <source>
        <dbReference type="Proteomes" id="UP000005226"/>
    </source>
</evidence>
<keyword evidence="3" id="KW-0472">Membrane</keyword>
<evidence type="ECO:0000256" key="4">
    <source>
        <dbReference type="SAM" id="MobiDB-lite"/>
    </source>
</evidence>
<accession>A0A674MNB2</accession>
<dbReference type="InterPro" id="IPR013106">
    <property type="entry name" value="Ig_V-set"/>
</dbReference>
<evidence type="ECO:0000256" key="3">
    <source>
        <dbReference type="ARBA" id="ARBA00023136"/>
    </source>
</evidence>
<dbReference type="GO" id="GO:0005886">
    <property type="term" value="C:plasma membrane"/>
    <property type="evidence" value="ECO:0007669"/>
    <property type="project" value="TreeGrafter"/>
</dbReference>
<feature type="region of interest" description="Disordered" evidence="4">
    <location>
        <begin position="177"/>
        <end position="202"/>
    </location>
</feature>
<dbReference type="InParanoid" id="A0A674MNB2"/>
<keyword evidence="2" id="KW-0812">Transmembrane</keyword>
<dbReference type="InterPro" id="IPR013783">
    <property type="entry name" value="Ig-like_fold"/>
</dbReference>
<dbReference type="PANTHER" id="PTHR11860">
    <property type="entry name" value="POLYMERIC-IMMUNOGLOBULIN RECEPTOR"/>
    <property type="match status" value="1"/>
</dbReference>
<reference evidence="6 7" key="1">
    <citation type="journal article" date="2011" name="Genome Biol. Evol.">
        <title>Integration of the genetic map and genome assembly of fugu facilitates insights into distinct features of genome evolution in teleosts and mammals.</title>
        <authorList>
            <person name="Kai W."/>
            <person name="Kikuchi K."/>
            <person name="Tohari S."/>
            <person name="Chew A.K."/>
            <person name="Tay A."/>
            <person name="Fujiwara A."/>
            <person name="Hosoya S."/>
            <person name="Suetake H."/>
            <person name="Naruse K."/>
            <person name="Brenner S."/>
            <person name="Suzuki Y."/>
            <person name="Venkatesh B."/>
        </authorList>
    </citation>
    <scope>NUCLEOTIDE SEQUENCE [LARGE SCALE GENOMIC DNA]</scope>
</reference>
<proteinExistence type="predicted"/>
<keyword evidence="7" id="KW-1185">Reference proteome</keyword>
<dbReference type="GO" id="GO:0004888">
    <property type="term" value="F:transmembrane signaling receptor activity"/>
    <property type="evidence" value="ECO:0007669"/>
    <property type="project" value="TreeGrafter"/>
</dbReference>
<name>A0A674MNB2_TAKRU</name>
<reference evidence="6" key="2">
    <citation type="submission" date="2025-08" db="UniProtKB">
        <authorList>
            <consortium name="Ensembl"/>
        </authorList>
    </citation>
    <scope>IDENTIFICATION</scope>
</reference>
<dbReference type="Proteomes" id="UP000005226">
    <property type="component" value="Chromosome 17"/>
</dbReference>
<dbReference type="Pfam" id="PF07686">
    <property type="entry name" value="V-set"/>
    <property type="match status" value="1"/>
</dbReference>
<organism evidence="6 7">
    <name type="scientific">Takifugu rubripes</name>
    <name type="common">Japanese pufferfish</name>
    <name type="synonym">Fugu rubripes</name>
    <dbReference type="NCBI Taxonomy" id="31033"/>
    <lineage>
        <taxon>Eukaryota</taxon>
        <taxon>Metazoa</taxon>
        <taxon>Chordata</taxon>
        <taxon>Craniata</taxon>
        <taxon>Vertebrata</taxon>
        <taxon>Euteleostomi</taxon>
        <taxon>Actinopterygii</taxon>
        <taxon>Neopterygii</taxon>
        <taxon>Teleostei</taxon>
        <taxon>Neoteleostei</taxon>
        <taxon>Acanthomorphata</taxon>
        <taxon>Eupercaria</taxon>
        <taxon>Tetraodontiformes</taxon>
        <taxon>Tetradontoidea</taxon>
        <taxon>Tetraodontidae</taxon>
        <taxon>Takifugu</taxon>
    </lineage>
</organism>
<dbReference type="OMA" id="ICISHPL"/>
<protein>
    <recommendedName>
        <fullName evidence="5">Immunoglobulin V-set domain-containing protein</fullName>
    </recommendedName>
</protein>
<dbReference type="PANTHER" id="PTHR11860:SF87">
    <property type="entry name" value="CMRF35-LIKE MOLECULE 8"/>
    <property type="match status" value="1"/>
</dbReference>